<organism evidence="2 3">
    <name type="scientific">Prorocentrum cordatum</name>
    <dbReference type="NCBI Taxonomy" id="2364126"/>
    <lineage>
        <taxon>Eukaryota</taxon>
        <taxon>Sar</taxon>
        <taxon>Alveolata</taxon>
        <taxon>Dinophyceae</taxon>
        <taxon>Prorocentrales</taxon>
        <taxon>Prorocentraceae</taxon>
        <taxon>Prorocentrum</taxon>
    </lineage>
</organism>
<name>A0ABN9VBY3_9DINO</name>
<evidence type="ECO:0000313" key="2">
    <source>
        <dbReference type="EMBL" id="CAK0870542.1"/>
    </source>
</evidence>
<gene>
    <name evidence="2" type="ORF">PCOR1329_LOCUS56617</name>
</gene>
<keyword evidence="1" id="KW-1133">Transmembrane helix</keyword>
<dbReference type="Proteomes" id="UP001189429">
    <property type="component" value="Unassembled WGS sequence"/>
</dbReference>
<evidence type="ECO:0000313" key="3">
    <source>
        <dbReference type="Proteomes" id="UP001189429"/>
    </source>
</evidence>
<sequence>MVVSLEAQVTSDAQREAKSDAAADELVSAEVKLANEKQALQDGPLFDLEGLEVSAEQLQQFNTLNAMLAASVQDAVRAHFGPGADAPRAQREQLEELKALRTSFKKRGARFIYSAWAQAVNVHDEMAQREMVCSMRVILFQEHKLRAPISIEVESTTLDRRDLLDGEALASVWGKTCECAERELVGVLGFKLERRIEAGCAGLRRDLGERAAFVRSQLDRLRRFGLQGEALGGQALEIMGLQRRAVAAAQFIGFNLMTYGFALFAPLMPDFKNNVSKKAA</sequence>
<keyword evidence="1" id="KW-0472">Membrane</keyword>
<dbReference type="EMBL" id="CAUYUJ010016971">
    <property type="protein sequence ID" value="CAK0870542.1"/>
    <property type="molecule type" value="Genomic_DNA"/>
</dbReference>
<evidence type="ECO:0000256" key="1">
    <source>
        <dbReference type="SAM" id="Phobius"/>
    </source>
</evidence>
<accession>A0ABN9VBY3</accession>
<reference evidence="2" key="1">
    <citation type="submission" date="2023-10" db="EMBL/GenBank/DDBJ databases">
        <authorList>
            <person name="Chen Y."/>
            <person name="Shah S."/>
            <person name="Dougan E. K."/>
            <person name="Thang M."/>
            <person name="Chan C."/>
        </authorList>
    </citation>
    <scope>NUCLEOTIDE SEQUENCE [LARGE SCALE GENOMIC DNA]</scope>
</reference>
<feature type="transmembrane region" description="Helical" evidence="1">
    <location>
        <begin position="245"/>
        <end position="268"/>
    </location>
</feature>
<proteinExistence type="predicted"/>
<protein>
    <submittedName>
        <fullName evidence="2">Uncharacterized protein</fullName>
    </submittedName>
</protein>
<keyword evidence="3" id="KW-1185">Reference proteome</keyword>
<keyword evidence="1" id="KW-0812">Transmembrane</keyword>
<comment type="caution">
    <text evidence="2">The sequence shown here is derived from an EMBL/GenBank/DDBJ whole genome shotgun (WGS) entry which is preliminary data.</text>
</comment>